<feature type="chain" id="PRO_5044695671" evidence="1">
    <location>
        <begin position="25"/>
        <end position="531"/>
    </location>
</feature>
<dbReference type="PANTHER" id="PTHR42678">
    <property type="entry name" value="AMIDASE"/>
    <property type="match status" value="1"/>
</dbReference>
<dbReference type="PANTHER" id="PTHR42678:SF34">
    <property type="entry name" value="OS04G0183300 PROTEIN"/>
    <property type="match status" value="1"/>
</dbReference>
<evidence type="ECO:0000313" key="5">
    <source>
        <dbReference type="Proteomes" id="UP000659438"/>
    </source>
</evidence>
<dbReference type="Gene3D" id="3.90.1300.10">
    <property type="entry name" value="Amidase signature (AS) domain"/>
    <property type="match status" value="1"/>
</dbReference>
<evidence type="ECO:0000313" key="4">
    <source>
        <dbReference type="EMBL" id="MBV4550708.1"/>
    </source>
</evidence>
<dbReference type="AlphaFoldDB" id="A0A923FNZ8"/>
<accession>A0A923FNZ8</accession>
<gene>
    <name evidence="4" type="ORF">HU742_006050</name>
    <name evidence="3" type="ORF">HU742_14405</name>
</gene>
<dbReference type="SUPFAM" id="SSF75304">
    <property type="entry name" value="Amidase signature (AS) enzymes"/>
    <property type="match status" value="1"/>
</dbReference>
<dbReference type="RefSeq" id="WP_186643666.1">
    <property type="nucleotide sequence ID" value="NZ_JABWQX020000001.1"/>
</dbReference>
<dbReference type="Pfam" id="PF01425">
    <property type="entry name" value="Amidase"/>
    <property type="match status" value="1"/>
</dbReference>
<evidence type="ECO:0000256" key="1">
    <source>
        <dbReference type="SAM" id="SignalP"/>
    </source>
</evidence>
<organism evidence="3">
    <name type="scientific">Pseudomonas marvdashtae</name>
    <dbReference type="NCBI Taxonomy" id="2745500"/>
    <lineage>
        <taxon>Bacteria</taxon>
        <taxon>Pseudomonadati</taxon>
        <taxon>Pseudomonadota</taxon>
        <taxon>Gammaproteobacteria</taxon>
        <taxon>Pseudomonadales</taxon>
        <taxon>Pseudomonadaceae</taxon>
        <taxon>Pseudomonas</taxon>
    </lineage>
</organism>
<keyword evidence="5" id="KW-1185">Reference proteome</keyword>
<feature type="signal peptide" evidence="1">
    <location>
        <begin position="1"/>
        <end position="24"/>
    </location>
</feature>
<protein>
    <submittedName>
        <fullName evidence="3">Amidase</fullName>
    </submittedName>
</protein>
<proteinExistence type="predicted"/>
<evidence type="ECO:0000313" key="3">
    <source>
        <dbReference type="EMBL" id="MBC3396409.1"/>
    </source>
</evidence>
<reference evidence="3 5" key="1">
    <citation type="journal article" date="2020" name="Microorganisms">
        <title>Reliable Identification of Environmental Pseudomonas Isolates Using the rpoD Gene.</title>
        <authorList>
            <consortium name="The Broad Institute Genome Sequencing Platform"/>
            <person name="Girard L."/>
            <person name="Lood C."/>
            <person name="Rokni-Zadeh H."/>
            <person name="van Noort V."/>
            <person name="Lavigne R."/>
            <person name="De Mot R."/>
        </authorList>
    </citation>
    <scope>NUCLEOTIDE SEQUENCE</scope>
    <source>
        <strain evidence="3 5">SWRI102</strain>
    </source>
</reference>
<dbReference type="Proteomes" id="UP000659438">
    <property type="component" value="Unassembled WGS sequence"/>
</dbReference>
<dbReference type="InterPro" id="IPR036928">
    <property type="entry name" value="AS_sf"/>
</dbReference>
<dbReference type="EMBL" id="JABWQX020000001">
    <property type="protein sequence ID" value="MBV4550708.1"/>
    <property type="molecule type" value="Genomic_DNA"/>
</dbReference>
<feature type="domain" description="Amidase" evidence="2">
    <location>
        <begin position="57"/>
        <end position="310"/>
    </location>
</feature>
<dbReference type="EMBL" id="JABWQX010000004">
    <property type="protein sequence ID" value="MBC3396409.1"/>
    <property type="molecule type" value="Genomic_DNA"/>
</dbReference>
<evidence type="ECO:0000259" key="2">
    <source>
        <dbReference type="Pfam" id="PF01425"/>
    </source>
</evidence>
<reference evidence="4" key="3">
    <citation type="submission" date="2021-06" db="EMBL/GenBank/DDBJ databases">
        <title>Updating the genus Pseudomonas: Description of 43 new species and partition of the Pseudomonas putida group.</title>
        <authorList>
            <person name="Girard L."/>
            <person name="Lood C."/>
            <person name="Vandamme P."/>
            <person name="Rokni-Zadeh H."/>
            <person name="Van Noort V."/>
            <person name="Hofte M."/>
            <person name="Lavigne R."/>
            <person name="De Mot R."/>
        </authorList>
    </citation>
    <scope>NUCLEOTIDE SEQUENCE</scope>
    <source>
        <strain evidence="4">SWRI102</strain>
    </source>
</reference>
<sequence>MTNRYTGWMTKLGVLSFIAFAVQAQSSISEDNSQAYEYLNVTELNQRLTDNQLTSVELVNYLNNRIQALDKEGPHLKAVLELNPQALADAALRDSERASGSIRGPLHGIPVLIKDNIDTADLMQTTAGSLAMAGLPAAQDAFVIQQLRDAGAIILGKANMSEWAGMRDPEAPRGWSGRGGQGLNPHVLSAGPCGSSSGPASALAAGFAPLSVGTETNGSIICPSADNGIVGLKPSLGLVSRSGVIPITRRQDTPGPMARTVYDVALLLNHLAGADPTDPPTADAPQDTDYTSALSTEALQGKRIGVFLNNEETRSAAFPLWPTVMTTQDRSQCDLGNGMVHDLGVQFCTALKAIQGKGATLVPVTLSLPDMSDYFQVMMAGMKLELQAYLNTRSGLPIATLNNLITFNEQNPGEGNYGQRMLEQVNEQTWSEEQIDAVWLPIQASFKSMIDARFNDDTLDAMVADFDGGISQPSAAIAGYPVITVPSGVEPGGVPTSISFIGSMWGDAGLLALAYAYEQASLKLVHPTFRP</sequence>
<name>A0A923FNZ8_9PSED</name>
<keyword evidence="1" id="KW-0732">Signal</keyword>
<comment type="caution">
    <text evidence="3">The sequence shown here is derived from an EMBL/GenBank/DDBJ whole genome shotgun (WGS) entry which is preliminary data.</text>
</comment>
<reference evidence="3" key="2">
    <citation type="submission" date="2020-07" db="EMBL/GenBank/DDBJ databases">
        <authorList>
            <person name="Lood C."/>
            <person name="Girard L."/>
        </authorList>
    </citation>
    <scope>NUCLEOTIDE SEQUENCE</scope>
    <source>
        <strain evidence="3">SWRI102</strain>
    </source>
</reference>
<dbReference type="InterPro" id="IPR023631">
    <property type="entry name" value="Amidase_dom"/>
</dbReference>